<dbReference type="AlphaFoldDB" id="A0AAV4SBX9"/>
<dbReference type="Proteomes" id="UP001054945">
    <property type="component" value="Unassembled WGS sequence"/>
</dbReference>
<accession>A0AAV4SBX9</accession>
<evidence type="ECO:0000313" key="2">
    <source>
        <dbReference type="Proteomes" id="UP001054945"/>
    </source>
</evidence>
<name>A0AAV4SBX9_CAEEX</name>
<comment type="caution">
    <text evidence="1">The sequence shown here is derived from an EMBL/GenBank/DDBJ whole genome shotgun (WGS) entry which is preliminary data.</text>
</comment>
<gene>
    <name evidence="1" type="ORF">CEXT_690361</name>
</gene>
<evidence type="ECO:0000313" key="1">
    <source>
        <dbReference type="EMBL" id="GIY30161.1"/>
    </source>
</evidence>
<keyword evidence="2" id="KW-1185">Reference proteome</keyword>
<sequence>MKDKEMRPVHKREKTLFRDFMRCPFNVKLRIAVDPSFYSGNRKAVSWKYSLFYISVPFGRLKALELPAEGRRTAEFCSIPLSHFFLYFSREKLLSQIWRVIRF</sequence>
<dbReference type="EMBL" id="BPLR01009182">
    <property type="protein sequence ID" value="GIY30161.1"/>
    <property type="molecule type" value="Genomic_DNA"/>
</dbReference>
<protein>
    <submittedName>
        <fullName evidence="1">Uncharacterized protein</fullName>
    </submittedName>
</protein>
<reference evidence="1 2" key="1">
    <citation type="submission" date="2021-06" db="EMBL/GenBank/DDBJ databases">
        <title>Caerostris extrusa draft genome.</title>
        <authorList>
            <person name="Kono N."/>
            <person name="Arakawa K."/>
        </authorList>
    </citation>
    <scope>NUCLEOTIDE SEQUENCE [LARGE SCALE GENOMIC DNA]</scope>
</reference>
<organism evidence="1 2">
    <name type="scientific">Caerostris extrusa</name>
    <name type="common">Bark spider</name>
    <name type="synonym">Caerostris bankana</name>
    <dbReference type="NCBI Taxonomy" id="172846"/>
    <lineage>
        <taxon>Eukaryota</taxon>
        <taxon>Metazoa</taxon>
        <taxon>Ecdysozoa</taxon>
        <taxon>Arthropoda</taxon>
        <taxon>Chelicerata</taxon>
        <taxon>Arachnida</taxon>
        <taxon>Araneae</taxon>
        <taxon>Araneomorphae</taxon>
        <taxon>Entelegynae</taxon>
        <taxon>Araneoidea</taxon>
        <taxon>Araneidae</taxon>
        <taxon>Caerostris</taxon>
    </lineage>
</organism>
<proteinExistence type="predicted"/>